<evidence type="ECO:0000313" key="3">
    <source>
        <dbReference type="Proteomes" id="UP001221142"/>
    </source>
</evidence>
<organism evidence="2 3">
    <name type="scientific">Roridomyces roridus</name>
    <dbReference type="NCBI Taxonomy" id="1738132"/>
    <lineage>
        <taxon>Eukaryota</taxon>
        <taxon>Fungi</taxon>
        <taxon>Dikarya</taxon>
        <taxon>Basidiomycota</taxon>
        <taxon>Agaricomycotina</taxon>
        <taxon>Agaricomycetes</taxon>
        <taxon>Agaricomycetidae</taxon>
        <taxon>Agaricales</taxon>
        <taxon>Marasmiineae</taxon>
        <taxon>Mycenaceae</taxon>
        <taxon>Roridomyces</taxon>
    </lineage>
</organism>
<protein>
    <submittedName>
        <fullName evidence="2">Uncharacterized protein</fullName>
    </submittedName>
</protein>
<sequence>MLLLIHTLKAVLTVLQNTRQTGATLQAIDTSPPHSEASPSSKPLPSPDTLSDDSLVASSSGHQHQHIPTVSAHSPSERELALYPELLLLARALSTSAFPSTLPQSVDSPEPIHAPEATSNSETPPKAQPATAESSSFGQRSQPFLLGMLTATAMFQLRARSLSRQQRRKAPDVVDVPPQHLRPERETTDDTNGTLDVPTTPANTTKTNNCVYDKAIVSMPTVQADEAGSSSGGRMNLELERKAAVAWQGLFRGWSALNRSQRIGAVHALLERCQPCFRVTYRGYEAALDMVPFHADPGRAKAALLAHKHLVHVWPQLSPSDQGVHLSGLVLPGRFDIQAAPLAEQAIVQEERGRQREEEEDKENCPPGPDKGTGKASAIDVDAVG</sequence>
<evidence type="ECO:0000256" key="1">
    <source>
        <dbReference type="SAM" id="MobiDB-lite"/>
    </source>
</evidence>
<feature type="region of interest" description="Disordered" evidence="1">
    <location>
        <begin position="26"/>
        <end position="76"/>
    </location>
</feature>
<name>A0AAD7B3C1_9AGAR</name>
<gene>
    <name evidence="2" type="ORF">FB45DRAFT_946308</name>
</gene>
<feature type="compositionally biased region" description="Polar residues" evidence="1">
    <location>
        <begin position="26"/>
        <end position="43"/>
    </location>
</feature>
<dbReference type="EMBL" id="JARKIF010000044">
    <property type="protein sequence ID" value="KAJ7608560.1"/>
    <property type="molecule type" value="Genomic_DNA"/>
</dbReference>
<proteinExistence type="predicted"/>
<keyword evidence="3" id="KW-1185">Reference proteome</keyword>
<evidence type="ECO:0000313" key="2">
    <source>
        <dbReference type="EMBL" id="KAJ7608560.1"/>
    </source>
</evidence>
<feature type="region of interest" description="Disordered" evidence="1">
    <location>
        <begin position="162"/>
        <end position="202"/>
    </location>
</feature>
<accession>A0AAD7B3C1</accession>
<feature type="region of interest" description="Disordered" evidence="1">
    <location>
        <begin position="100"/>
        <end position="138"/>
    </location>
</feature>
<dbReference type="Proteomes" id="UP001221142">
    <property type="component" value="Unassembled WGS sequence"/>
</dbReference>
<reference evidence="2" key="1">
    <citation type="submission" date="2023-03" db="EMBL/GenBank/DDBJ databases">
        <title>Massive genome expansion in bonnet fungi (Mycena s.s.) driven by repeated elements and novel gene families across ecological guilds.</title>
        <authorList>
            <consortium name="Lawrence Berkeley National Laboratory"/>
            <person name="Harder C.B."/>
            <person name="Miyauchi S."/>
            <person name="Viragh M."/>
            <person name="Kuo A."/>
            <person name="Thoen E."/>
            <person name="Andreopoulos B."/>
            <person name="Lu D."/>
            <person name="Skrede I."/>
            <person name="Drula E."/>
            <person name="Henrissat B."/>
            <person name="Morin E."/>
            <person name="Kohler A."/>
            <person name="Barry K."/>
            <person name="LaButti K."/>
            <person name="Morin E."/>
            <person name="Salamov A."/>
            <person name="Lipzen A."/>
            <person name="Mereny Z."/>
            <person name="Hegedus B."/>
            <person name="Baldrian P."/>
            <person name="Stursova M."/>
            <person name="Weitz H."/>
            <person name="Taylor A."/>
            <person name="Grigoriev I.V."/>
            <person name="Nagy L.G."/>
            <person name="Martin F."/>
            <person name="Kauserud H."/>
        </authorList>
    </citation>
    <scope>NUCLEOTIDE SEQUENCE</scope>
    <source>
        <strain evidence="2">9284</strain>
    </source>
</reference>
<feature type="region of interest" description="Disordered" evidence="1">
    <location>
        <begin position="348"/>
        <end position="385"/>
    </location>
</feature>
<dbReference type="AlphaFoldDB" id="A0AAD7B3C1"/>
<comment type="caution">
    <text evidence="2">The sequence shown here is derived from an EMBL/GenBank/DDBJ whole genome shotgun (WGS) entry which is preliminary data.</text>
</comment>
<feature type="compositionally biased region" description="Polar residues" evidence="1">
    <location>
        <begin position="56"/>
        <end position="74"/>
    </location>
</feature>